<organism evidence="1 2">
    <name type="scientific">Maribacter luteus</name>
    <dbReference type="NCBI Taxonomy" id="2594478"/>
    <lineage>
        <taxon>Bacteria</taxon>
        <taxon>Pseudomonadati</taxon>
        <taxon>Bacteroidota</taxon>
        <taxon>Flavobacteriia</taxon>
        <taxon>Flavobacteriales</taxon>
        <taxon>Flavobacteriaceae</taxon>
        <taxon>Maribacter</taxon>
    </lineage>
</organism>
<comment type="caution">
    <text evidence="1">The sequence shown here is derived from an EMBL/GenBank/DDBJ whole genome shotgun (WGS) entry which is preliminary data.</text>
</comment>
<reference evidence="1 2" key="1">
    <citation type="submission" date="2019-11" db="EMBL/GenBank/DDBJ databases">
        <title>Maribacter lutea sp. nov., a marine bacterium isolated from intertidal sand.</title>
        <authorList>
            <person name="Liu A."/>
        </authorList>
    </citation>
    <scope>NUCLEOTIDE SEQUENCE [LARGE SCALE GENOMIC DNA]</scope>
    <source>
        <strain evidence="1 2">RZ05</strain>
    </source>
</reference>
<evidence type="ECO:0000313" key="2">
    <source>
        <dbReference type="Proteomes" id="UP000443153"/>
    </source>
</evidence>
<keyword evidence="2" id="KW-1185">Reference proteome</keyword>
<dbReference type="EMBL" id="WKJH01000002">
    <property type="protein sequence ID" value="MRX63261.1"/>
    <property type="molecule type" value="Genomic_DNA"/>
</dbReference>
<proteinExistence type="predicted"/>
<accession>A0A6I2MHB2</accession>
<dbReference type="RefSeq" id="WP_154363891.1">
    <property type="nucleotide sequence ID" value="NZ_WKJH01000002.1"/>
</dbReference>
<dbReference type="AlphaFoldDB" id="A0A6I2MHB2"/>
<name>A0A6I2MHB2_9FLAO</name>
<sequence>MKKLIVLLVVFGISYGYSQENLNAYKYVIVPKKFDAFKKENQYKTSTLVKYLFTQNGFDAVYDDAMPPDLERNRCLGLQVFINDESSMFTTKTSITLKDCASKEVLTTIMGTSKEKQYESSYREALTEAFSTIKDSNYKYSPSGTEMVSAMVVPAEVGDKPVVPKNKPNVTVVQQVATPENQSYKSKEPVTSTIKKSEPVESVVMAEKEDYSGILYAQEIENGYQLVDSTPKIRLKIYRTSMPDVFSVANENGANGMVFKKDGKWYLEYNTNGKMTTEELNIKF</sequence>
<evidence type="ECO:0000313" key="1">
    <source>
        <dbReference type="EMBL" id="MRX63261.1"/>
    </source>
</evidence>
<dbReference type="OrthoDB" id="1274006at2"/>
<protein>
    <submittedName>
        <fullName evidence="1">Uncharacterized protein</fullName>
    </submittedName>
</protein>
<gene>
    <name evidence="1" type="ORF">GJ691_03665</name>
</gene>
<dbReference type="Proteomes" id="UP000443153">
    <property type="component" value="Unassembled WGS sequence"/>
</dbReference>